<dbReference type="InterPro" id="IPR049249">
    <property type="entry name" value="DUF6882"/>
</dbReference>
<organism evidence="2 3">
    <name type="scientific">Rothia amarae</name>
    <dbReference type="NCBI Taxonomy" id="169480"/>
    <lineage>
        <taxon>Bacteria</taxon>
        <taxon>Bacillati</taxon>
        <taxon>Actinomycetota</taxon>
        <taxon>Actinomycetes</taxon>
        <taxon>Micrococcales</taxon>
        <taxon>Micrococcaceae</taxon>
        <taxon>Rothia</taxon>
    </lineage>
</organism>
<evidence type="ECO:0000256" key="1">
    <source>
        <dbReference type="SAM" id="MobiDB-lite"/>
    </source>
</evidence>
<feature type="compositionally biased region" description="Basic and acidic residues" evidence="1">
    <location>
        <begin position="266"/>
        <end position="279"/>
    </location>
</feature>
<keyword evidence="2" id="KW-0378">Hydrolase</keyword>
<evidence type="ECO:0000313" key="2">
    <source>
        <dbReference type="EMBL" id="QNV40360.1"/>
    </source>
</evidence>
<dbReference type="EMBL" id="CP061538">
    <property type="protein sequence ID" value="QNV40360.1"/>
    <property type="molecule type" value="Genomic_DNA"/>
</dbReference>
<dbReference type="KEGG" id="rama:IDM48_02740"/>
<evidence type="ECO:0000313" key="3">
    <source>
        <dbReference type="Proteomes" id="UP000516421"/>
    </source>
</evidence>
<dbReference type="RefSeq" id="WP_151145406.1">
    <property type="nucleotide sequence ID" value="NZ_CP061538.1"/>
</dbReference>
<feature type="compositionally biased region" description="Basic and acidic residues" evidence="1">
    <location>
        <begin position="367"/>
        <end position="378"/>
    </location>
</feature>
<reference evidence="2 3" key="1">
    <citation type="submission" date="2020-09" db="EMBL/GenBank/DDBJ databases">
        <title>Investigation of environmental microbe.</title>
        <authorList>
            <person name="Ou Y."/>
            <person name="Kang Q."/>
        </authorList>
    </citation>
    <scope>NUCLEOTIDE SEQUENCE [LARGE SCALE GENOMIC DNA]</scope>
    <source>
        <strain evidence="2 3">KJZ-9</strain>
    </source>
</reference>
<dbReference type="AlphaFoldDB" id="A0A7H2BL14"/>
<gene>
    <name evidence="2" type="ORF">IDM48_02740</name>
</gene>
<sequence>MTKTLQDLIDESIFISTEYQARLAEISSGSEWTVDFAAPSFTLQSDSSVTLTPYLLGTESENRGSWIWSWQELGHFPDTVVSAAIQAREAGAQHGISELTTDELVLSDGLARRLTLASKAVTGLYAHYPVTAGAGVRAWILVDGEALELEAPTVNRMGRVMAESLKNNTIVNQQRAVDSYARLRGAHIAWDTEATAVITATDGALRLWFDNGKISGIEGAEPSVDSHELNRCAQHAAQLREKMTAERQEIERIAAAEAAQQITAREAAHDAEVRERAEAEAQAQAKAQEVARLEAEAREQENEKKEELPSTVATPQPETETVEDVEGVTTTDRVYPHAEQPYDQDPSENAEPGRVTTSGLSEEELVSESKESEDRYDSSAESETAAEQRYEEAEKLAQEDVEEELETERRRPSPFRVAGSAPDLEAERAEADTEKPVKEEKEKKGFFSRFFGL</sequence>
<keyword evidence="3" id="KW-1185">Reference proteome</keyword>
<proteinExistence type="predicted"/>
<feature type="compositionally biased region" description="Basic and acidic residues" evidence="1">
    <location>
        <begin position="289"/>
        <end position="308"/>
    </location>
</feature>
<name>A0A7H2BL14_9MICC</name>
<feature type="compositionally biased region" description="Basic and acidic residues" evidence="1">
    <location>
        <begin position="425"/>
        <end position="441"/>
    </location>
</feature>
<accession>A0A7H2BL14</accession>
<dbReference type="GO" id="GO:0016787">
    <property type="term" value="F:hydrolase activity"/>
    <property type="evidence" value="ECO:0007669"/>
    <property type="project" value="UniProtKB-KW"/>
</dbReference>
<feature type="compositionally biased region" description="Basic and acidic residues" evidence="1">
    <location>
        <begin position="386"/>
        <end position="398"/>
    </location>
</feature>
<protein>
    <submittedName>
        <fullName evidence="2">Hydrolase</fullName>
    </submittedName>
</protein>
<dbReference type="Pfam" id="PF21813">
    <property type="entry name" value="DUF6882"/>
    <property type="match status" value="1"/>
</dbReference>
<dbReference type="Proteomes" id="UP000516421">
    <property type="component" value="Chromosome"/>
</dbReference>
<feature type="region of interest" description="Disordered" evidence="1">
    <location>
        <begin position="263"/>
        <end position="441"/>
    </location>
</feature>